<name>A0ABY5ZIN3_9ACTN</name>
<dbReference type="Proteomes" id="UP001058271">
    <property type="component" value="Chromosome"/>
</dbReference>
<accession>A0ABY5ZIN3</accession>
<proteinExistence type="predicted"/>
<evidence type="ECO:0000313" key="3">
    <source>
        <dbReference type="Proteomes" id="UP001058271"/>
    </source>
</evidence>
<evidence type="ECO:0000259" key="1">
    <source>
        <dbReference type="Pfam" id="PF01636"/>
    </source>
</evidence>
<evidence type="ECO:0000313" key="2">
    <source>
        <dbReference type="EMBL" id="UWZ40783.1"/>
    </source>
</evidence>
<dbReference type="InterPro" id="IPR011009">
    <property type="entry name" value="Kinase-like_dom_sf"/>
</dbReference>
<organism evidence="2 3">
    <name type="scientific">Dactylosporangium roseum</name>
    <dbReference type="NCBI Taxonomy" id="47989"/>
    <lineage>
        <taxon>Bacteria</taxon>
        <taxon>Bacillati</taxon>
        <taxon>Actinomycetota</taxon>
        <taxon>Actinomycetes</taxon>
        <taxon>Micromonosporales</taxon>
        <taxon>Micromonosporaceae</taxon>
        <taxon>Dactylosporangium</taxon>
    </lineage>
</organism>
<reference evidence="2" key="1">
    <citation type="submission" date="2021-04" db="EMBL/GenBank/DDBJ databases">
        <title>Biosynthetic gene clusters of Dactylosporangioum roseum.</title>
        <authorList>
            <person name="Hartkoorn R.C."/>
            <person name="Beaudoing E."/>
            <person name="Hot D."/>
            <person name="Moureu S."/>
        </authorList>
    </citation>
    <scope>NUCLEOTIDE SEQUENCE</scope>
    <source>
        <strain evidence="2">NRRL B-16295</strain>
    </source>
</reference>
<feature type="domain" description="Aminoglycoside phosphotransferase" evidence="1">
    <location>
        <begin position="149"/>
        <end position="334"/>
    </location>
</feature>
<sequence>MTLDLVDGAGELLGALPAFTVEAPWWPEVADVVAGARERFGVEVTVLRLLHADRPRPHGGTVTYLAQADGPVPPVEPARVNLAPHPHRAPYAEVGGPAESIRWAVGAMRDLGLGTPSRIIQRKTWNLSALWQLDRAAGPLWLKHLPGFLKAESEVLAWLGAVAPGAAPRLLAADGTGRQLLGNLAGEDRFGAPAAERLSMIDLLHGLQRRALDDLPLLAGRGVTDRRGGLLYDQIMIAAEPWLSEIFGLGELLAGLRERLAAVADCGVPDTLVHGDFHPGNVRSDASVPPAVLDWGDAFLGHPAFDLLTMCGGLPDEEAAPIVARWAALWRRAAPGSDPVRAAELLRPVRPLLGATSYANFIHHIEPSEWPYHAEDVPTCLRMAVAQA</sequence>
<protein>
    <submittedName>
        <fullName evidence="2">Aminoglycoside phosphotransferase family protein</fullName>
    </submittedName>
</protein>
<dbReference type="Pfam" id="PF01636">
    <property type="entry name" value="APH"/>
    <property type="match status" value="1"/>
</dbReference>
<dbReference type="InterPro" id="IPR002575">
    <property type="entry name" value="Aminoglycoside_PTrfase"/>
</dbReference>
<keyword evidence="3" id="KW-1185">Reference proteome</keyword>
<dbReference type="Gene3D" id="3.90.1200.10">
    <property type="match status" value="1"/>
</dbReference>
<dbReference type="SUPFAM" id="SSF56112">
    <property type="entry name" value="Protein kinase-like (PK-like)"/>
    <property type="match status" value="1"/>
</dbReference>
<gene>
    <name evidence="2" type="ORF">Drose_35770</name>
</gene>
<dbReference type="EMBL" id="CP073721">
    <property type="protein sequence ID" value="UWZ40783.1"/>
    <property type="molecule type" value="Genomic_DNA"/>
</dbReference>